<feature type="domain" description="LpxI N-terminal" evidence="2">
    <location>
        <begin position="20"/>
        <end position="148"/>
    </location>
</feature>
<dbReference type="RefSeq" id="WP_068710792.1">
    <property type="nucleotide sequence ID" value="NZ_LSZP01000003.1"/>
</dbReference>
<dbReference type="InterPro" id="IPR043167">
    <property type="entry name" value="LpxI_C_sf"/>
</dbReference>
<feature type="domain" description="LpxI C-terminal" evidence="1">
    <location>
        <begin position="155"/>
        <end position="280"/>
    </location>
</feature>
<dbReference type="OrthoDB" id="9789836at2"/>
<comment type="caution">
    <text evidence="3">The sequence shown here is derived from an EMBL/GenBank/DDBJ whole genome shotgun (WGS) entry which is preliminary data.</text>
</comment>
<dbReference type="Gene3D" id="3.40.50.20">
    <property type="match status" value="1"/>
</dbReference>
<evidence type="ECO:0000259" key="1">
    <source>
        <dbReference type="Pfam" id="PF06230"/>
    </source>
</evidence>
<name>A0A139SU44_9BACT</name>
<dbReference type="PANTHER" id="PTHR39962">
    <property type="entry name" value="BLL4848 PROTEIN"/>
    <property type="match status" value="1"/>
</dbReference>
<keyword evidence="4" id="KW-1185">Reference proteome</keyword>
<organism evidence="3 4">
    <name type="scientific">Cephaloticoccus capnophilus</name>
    <dbReference type="NCBI Taxonomy" id="1548208"/>
    <lineage>
        <taxon>Bacteria</taxon>
        <taxon>Pseudomonadati</taxon>
        <taxon>Verrucomicrobiota</taxon>
        <taxon>Opitutia</taxon>
        <taxon>Opitutales</taxon>
        <taxon>Opitutaceae</taxon>
        <taxon>Cephaloticoccus</taxon>
    </lineage>
</organism>
<dbReference type="EMBL" id="LSZP01000003">
    <property type="protein sequence ID" value="KXU37961.1"/>
    <property type="molecule type" value="Genomic_DNA"/>
</dbReference>
<dbReference type="Proteomes" id="UP000071392">
    <property type="component" value="Unassembled WGS sequence"/>
</dbReference>
<evidence type="ECO:0000313" key="3">
    <source>
        <dbReference type="EMBL" id="KXU37961.1"/>
    </source>
</evidence>
<protein>
    <recommendedName>
        <fullName evidence="5">UDP-2,3-diacylglucosamine pyrophosphatase</fullName>
    </recommendedName>
</protein>
<sequence>MPNTPLSAFLPENFDPTRPLGLIAGKGHYPLLVAEAARRTGVAVRLIAFEGETSAELLALFPPAEREIILVGQLGKLLKTLARFGCGSALMAGQITPRRLFKGLHPDLKAAQILFSLKRRNAETIFGAIAAEIEKLGIPLLDARSFLDAHLPTEGCMTGGKFAIAPEYLEHGIQIARECARLDIGQGCVVRKGTVLAVEAFEGTDEMLRRAGQFKTEEALFVKTVKPAQDYRFDVPCFGLHTLEVMREAGIHAAALKVGSVILLDKPAILARAREAKIALLGFN</sequence>
<dbReference type="InterPro" id="IPR053174">
    <property type="entry name" value="LpxI"/>
</dbReference>
<evidence type="ECO:0000313" key="4">
    <source>
        <dbReference type="Proteomes" id="UP000071392"/>
    </source>
</evidence>
<evidence type="ECO:0000259" key="2">
    <source>
        <dbReference type="Pfam" id="PF17930"/>
    </source>
</evidence>
<gene>
    <name evidence="3" type="ORF">AXK12_00975</name>
</gene>
<evidence type="ECO:0008006" key="5">
    <source>
        <dbReference type="Google" id="ProtNLM"/>
    </source>
</evidence>
<dbReference type="AlphaFoldDB" id="A0A139SU44"/>
<dbReference type="InterPro" id="IPR041255">
    <property type="entry name" value="LpxI_N"/>
</dbReference>
<reference evidence="3 4" key="1">
    <citation type="submission" date="2016-02" db="EMBL/GenBank/DDBJ databases">
        <authorList>
            <person name="Wen L."/>
            <person name="He K."/>
            <person name="Yang H."/>
        </authorList>
    </citation>
    <scope>NUCLEOTIDE SEQUENCE [LARGE SCALE GENOMIC DNA]</scope>
    <source>
        <strain evidence="3 4">CV41</strain>
    </source>
</reference>
<dbReference type="STRING" id="1548208.AXK12_00975"/>
<dbReference type="PANTHER" id="PTHR39962:SF1">
    <property type="entry name" value="LPXI FAMILY PROTEIN"/>
    <property type="match status" value="1"/>
</dbReference>
<proteinExistence type="predicted"/>
<dbReference type="Pfam" id="PF17930">
    <property type="entry name" value="LpxI_N"/>
    <property type="match status" value="1"/>
</dbReference>
<accession>A0A139SU44</accession>
<dbReference type="InterPro" id="IPR010415">
    <property type="entry name" value="LpxI_C"/>
</dbReference>
<dbReference type="Pfam" id="PF06230">
    <property type="entry name" value="LpxI_C"/>
    <property type="match status" value="1"/>
</dbReference>
<dbReference type="Gene3D" id="3.40.140.80">
    <property type="match status" value="1"/>
</dbReference>